<feature type="transmembrane region" description="Helical" evidence="6">
    <location>
        <begin position="500"/>
        <end position="522"/>
    </location>
</feature>
<comment type="subcellular location">
    <subcellularLocation>
        <location evidence="1">Membrane</location>
        <topology evidence="1">Multi-pass membrane protein</topology>
    </subcellularLocation>
</comment>
<evidence type="ECO:0000256" key="6">
    <source>
        <dbReference type="SAM" id="Phobius"/>
    </source>
</evidence>
<keyword evidence="8" id="KW-1185">Reference proteome</keyword>
<dbReference type="PANTHER" id="PTHR13285:SF18">
    <property type="entry name" value="PROTEIN-CYSTEINE N-PALMITOYLTRANSFERASE RASP"/>
    <property type="match status" value="1"/>
</dbReference>
<name>A0A5N6L1W9_9ROSI</name>
<keyword evidence="4 6" id="KW-0472">Membrane</keyword>
<protein>
    <submittedName>
        <fullName evidence="7">Uncharacterized protein</fullName>
    </submittedName>
</protein>
<dbReference type="AlphaFoldDB" id="A0A5N6L1W9"/>
<feature type="compositionally biased region" description="Polar residues" evidence="5">
    <location>
        <begin position="41"/>
        <end position="51"/>
    </location>
</feature>
<dbReference type="PANTHER" id="PTHR13285">
    <property type="entry name" value="ACYLTRANSFERASE"/>
    <property type="match status" value="1"/>
</dbReference>
<feature type="transmembrane region" description="Helical" evidence="6">
    <location>
        <begin position="578"/>
        <end position="603"/>
    </location>
</feature>
<dbReference type="Pfam" id="PF03062">
    <property type="entry name" value="MBOAT"/>
    <property type="match status" value="1"/>
</dbReference>
<evidence type="ECO:0000313" key="7">
    <source>
        <dbReference type="EMBL" id="KAB8532590.1"/>
    </source>
</evidence>
<dbReference type="GO" id="GO:0019432">
    <property type="term" value="P:triglyceride biosynthetic process"/>
    <property type="evidence" value="ECO:0007669"/>
    <property type="project" value="UniProtKB-ARBA"/>
</dbReference>
<reference evidence="7 8" key="1">
    <citation type="submission" date="2019-06" db="EMBL/GenBank/DDBJ databases">
        <title>A chromosomal-level reference genome of Carpinus fangiana (Coryloideae, Betulaceae).</title>
        <authorList>
            <person name="Yang X."/>
            <person name="Wang Z."/>
            <person name="Zhang L."/>
            <person name="Hao G."/>
            <person name="Liu J."/>
            <person name="Yang Y."/>
        </authorList>
    </citation>
    <scope>NUCLEOTIDE SEQUENCE [LARGE SCALE GENOMIC DNA]</scope>
    <source>
        <strain evidence="7">Cfa_2016G</strain>
        <tissue evidence="7">Leaf</tissue>
    </source>
</reference>
<dbReference type="GO" id="GO:0016020">
    <property type="term" value="C:membrane"/>
    <property type="evidence" value="ECO:0007669"/>
    <property type="project" value="UniProtKB-SubCell"/>
</dbReference>
<sequence length="618" mass="69882">MIFLWREFRRLYSQDTIDTRLTTSSKTPIQPATVGDASKGAQRNGTLQQRDVQSRAPPSKWMTPEYIFYIIVVSIAVPWMTYVPYTVSKASHPEYHKFEGLLSDGWIPGRKVDNSDAQYANFRNNVPYLAALVILHPLLRRAYESFFASPDASAKPDVQGDARLQKRVSFDVFFGIVFLLALNGTSAPKVLLLLYLNYRIAKDLPRPYIPAATWIFNMGVLLANELCHGYPYADIVQFVWGGTGPNWGSTLDRYGGLNSRWEVLFNITMLRLVSFNMDYYWSLNQQSGNAIEKKQLTPSTLSERDRISIPAAPAHYSFSHYLAYTLYAPLFLAGPILTFNDFISQARHPPASLTLHRTTLYALRFLFALLTMELLLHHIYVVAISKSSPSWAAYSPFELSMLGFFNLQAIWLKLLIPWRFFRLWALLDAIDPPENMLRCVSNNYSTLAFWRAWHRSFNRWIVRYLFVPLGGGAVGTARAVANMLVVFSFVALWHDISATLLVWGWGVVLFVLPEVLCAQILFPRRRFAGRTIAGYAGEDVHRWLSGVGAVGNILMMMAANLVGFVMGVDGVRGLLEGIVGSWGGALFMLVASFVLYTGAQVMFEIREAEHRRGVDLKC</sequence>
<keyword evidence="3 6" id="KW-1133">Transmembrane helix</keyword>
<comment type="caution">
    <text evidence="7">The sequence shown here is derived from an EMBL/GenBank/DDBJ whole genome shotgun (WGS) entry which is preliminary data.</text>
</comment>
<proteinExistence type="predicted"/>
<dbReference type="InterPro" id="IPR051085">
    <property type="entry name" value="MB_O-acyltransferase"/>
</dbReference>
<dbReference type="Proteomes" id="UP000327013">
    <property type="component" value="Unassembled WGS sequence"/>
</dbReference>
<dbReference type="GO" id="GO:0006506">
    <property type="term" value="P:GPI anchor biosynthetic process"/>
    <property type="evidence" value="ECO:0007669"/>
    <property type="project" value="TreeGrafter"/>
</dbReference>
<dbReference type="OrthoDB" id="420606at2759"/>
<evidence type="ECO:0000256" key="5">
    <source>
        <dbReference type="SAM" id="MobiDB-lite"/>
    </source>
</evidence>
<gene>
    <name evidence="7" type="ORF">FH972_025535</name>
</gene>
<feature type="transmembrane region" description="Helical" evidence="6">
    <location>
        <begin position="391"/>
        <end position="412"/>
    </location>
</feature>
<dbReference type="GO" id="GO:0005783">
    <property type="term" value="C:endoplasmic reticulum"/>
    <property type="evidence" value="ECO:0007669"/>
    <property type="project" value="TreeGrafter"/>
</dbReference>
<evidence type="ECO:0000256" key="4">
    <source>
        <dbReference type="ARBA" id="ARBA00023136"/>
    </source>
</evidence>
<keyword evidence="2 6" id="KW-0812">Transmembrane</keyword>
<feature type="transmembrane region" description="Helical" evidence="6">
    <location>
        <begin position="172"/>
        <end position="196"/>
    </location>
</feature>
<organism evidence="7 8">
    <name type="scientific">Carpinus fangiana</name>
    <dbReference type="NCBI Taxonomy" id="176857"/>
    <lineage>
        <taxon>Eukaryota</taxon>
        <taxon>Viridiplantae</taxon>
        <taxon>Streptophyta</taxon>
        <taxon>Embryophyta</taxon>
        <taxon>Tracheophyta</taxon>
        <taxon>Spermatophyta</taxon>
        <taxon>Magnoliopsida</taxon>
        <taxon>eudicotyledons</taxon>
        <taxon>Gunneridae</taxon>
        <taxon>Pentapetalae</taxon>
        <taxon>rosids</taxon>
        <taxon>fabids</taxon>
        <taxon>Fagales</taxon>
        <taxon>Betulaceae</taxon>
        <taxon>Carpinus</taxon>
    </lineage>
</organism>
<dbReference type="EMBL" id="VIBQ01000057">
    <property type="protein sequence ID" value="KAB8532590.1"/>
    <property type="molecule type" value="Genomic_DNA"/>
</dbReference>
<feature type="transmembrane region" description="Helical" evidence="6">
    <location>
        <begin position="461"/>
        <end position="494"/>
    </location>
</feature>
<dbReference type="GO" id="GO:0008374">
    <property type="term" value="F:O-acyltransferase activity"/>
    <property type="evidence" value="ECO:0007669"/>
    <property type="project" value="TreeGrafter"/>
</dbReference>
<evidence type="ECO:0000256" key="3">
    <source>
        <dbReference type="ARBA" id="ARBA00022989"/>
    </source>
</evidence>
<accession>A0A5N6L1W9</accession>
<evidence type="ECO:0000256" key="2">
    <source>
        <dbReference type="ARBA" id="ARBA00022692"/>
    </source>
</evidence>
<dbReference type="InterPro" id="IPR004299">
    <property type="entry name" value="MBOAT_fam"/>
</dbReference>
<feature type="transmembrane region" description="Helical" evidence="6">
    <location>
        <begin position="361"/>
        <end position="385"/>
    </location>
</feature>
<evidence type="ECO:0000256" key="1">
    <source>
        <dbReference type="ARBA" id="ARBA00004141"/>
    </source>
</evidence>
<feature type="transmembrane region" description="Helical" evidence="6">
    <location>
        <begin position="66"/>
        <end position="85"/>
    </location>
</feature>
<evidence type="ECO:0000313" key="8">
    <source>
        <dbReference type="Proteomes" id="UP000327013"/>
    </source>
</evidence>
<feature type="transmembrane region" description="Helical" evidence="6">
    <location>
        <begin position="543"/>
        <end position="566"/>
    </location>
</feature>
<feature type="region of interest" description="Disordered" evidence="5">
    <location>
        <begin position="22"/>
        <end position="57"/>
    </location>
</feature>